<evidence type="ECO:0000313" key="1">
    <source>
        <dbReference type="EMBL" id="HAT3584761.1"/>
    </source>
</evidence>
<reference evidence="1" key="1">
    <citation type="journal article" date="2018" name="Genome Biol.">
        <title>SKESA: strategic k-mer extension for scrupulous assemblies.</title>
        <authorList>
            <person name="Souvorov A."/>
            <person name="Agarwala R."/>
            <person name="Lipman D.J."/>
        </authorList>
    </citation>
    <scope>NUCLEOTIDE SEQUENCE</scope>
    <source>
        <strain evidence="1">CAVp300</strain>
    </source>
</reference>
<comment type="caution">
    <text evidence="1">The sequence shown here is derived from an EMBL/GenBank/DDBJ whole genome shotgun (WGS) entry which is preliminary data.</text>
</comment>
<organism evidence="1 2">
    <name type="scientific">Kluyvera intermedia</name>
    <name type="common">Enterobacter intermedius</name>
    <dbReference type="NCBI Taxonomy" id="61648"/>
    <lineage>
        <taxon>Bacteria</taxon>
        <taxon>Pseudomonadati</taxon>
        <taxon>Pseudomonadota</taxon>
        <taxon>Gammaproteobacteria</taxon>
        <taxon>Enterobacterales</taxon>
        <taxon>Enterobacteriaceae</taxon>
        <taxon>Kluyvera</taxon>
    </lineage>
</organism>
<dbReference type="RefSeq" id="WP_047371460.1">
    <property type="nucleotide sequence ID" value="NZ_CABMNU010000005.1"/>
</dbReference>
<accession>A0A9P3TDS1</accession>
<dbReference type="AlphaFoldDB" id="A0A9P3TDS1"/>
<reference evidence="1" key="2">
    <citation type="submission" date="2020-10" db="EMBL/GenBank/DDBJ databases">
        <authorList>
            <consortium name="NCBI Pathogen Detection Project"/>
        </authorList>
    </citation>
    <scope>NUCLEOTIDE SEQUENCE</scope>
    <source>
        <strain evidence="1">CAVp300</strain>
    </source>
</reference>
<dbReference type="EMBL" id="DACSUM010000070">
    <property type="protein sequence ID" value="HAT3584761.1"/>
    <property type="molecule type" value="Genomic_DNA"/>
</dbReference>
<gene>
    <name evidence="1" type="ORF">I8531_005162</name>
</gene>
<dbReference type="Proteomes" id="UP000867740">
    <property type="component" value="Unassembled WGS sequence"/>
</dbReference>
<name>A0A9P3TDS1_KLUIN</name>
<proteinExistence type="predicted"/>
<evidence type="ECO:0000313" key="2">
    <source>
        <dbReference type="Proteomes" id="UP000867740"/>
    </source>
</evidence>
<protein>
    <submittedName>
        <fullName evidence="1">Uncharacterized protein</fullName>
    </submittedName>
</protein>
<sequence>MRATEQSEEEMAKAIGYIVMELENTGCAITAETINARLELRKECGKAFAEMAAKKPYQIRFNESLCG</sequence>